<keyword evidence="2" id="KW-1185">Reference proteome</keyword>
<comment type="caution">
    <text evidence="1">The sequence shown here is derived from an EMBL/GenBank/DDBJ whole genome shotgun (WGS) entry which is preliminary data.</text>
</comment>
<protein>
    <submittedName>
        <fullName evidence="1">Uncharacterized protein</fullName>
    </submittedName>
</protein>
<dbReference type="RefSeq" id="WP_166698794.1">
    <property type="nucleotide sequence ID" value="NZ_JAAQTL010000001.1"/>
</dbReference>
<name>A0A7X5TQ07_9GAMM</name>
<proteinExistence type="predicted"/>
<dbReference type="AlphaFoldDB" id="A0A7X5TQ07"/>
<organism evidence="1 2">
    <name type="scientific">Luteibacter yeojuensis</name>
    <dbReference type="NCBI Taxonomy" id="345309"/>
    <lineage>
        <taxon>Bacteria</taxon>
        <taxon>Pseudomonadati</taxon>
        <taxon>Pseudomonadota</taxon>
        <taxon>Gammaproteobacteria</taxon>
        <taxon>Lysobacterales</taxon>
        <taxon>Rhodanobacteraceae</taxon>
        <taxon>Luteibacter</taxon>
    </lineage>
</organism>
<dbReference type="EMBL" id="JAAQTL010000001">
    <property type="protein sequence ID" value="NID15017.1"/>
    <property type="molecule type" value="Genomic_DNA"/>
</dbReference>
<dbReference type="Proteomes" id="UP000518878">
    <property type="component" value="Unassembled WGS sequence"/>
</dbReference>
<accession>A0A7X5TQ07</accession>
<gene>
    <name evidence="1" type="ORF">HBF32_05985</name>
</gene>
<sequence>MNDESSKYRAVQGTIVSGRANSFAGFILEVAADISYAVGDRLWISKTVPASQPAEQPRGLRNYILKALGGYLERYWPDSPVNYDDMADYITQALPAAQPKPEQAVDDGVVVGYIREQDVAHLKGGNRNGWRWSYIASAPNESHTLPVYTTPHPADATPAEVTDVPTPTSIDRRHPNQAYVTVGFDSEDACSSFIKAISTHGLRLAALASPSSGAVVPEALLADLRKFHEETEACDEFDLTSEATAALLSANLIEGTHFVLTAKGEALLAAAPEVKS</sequence>
<reference evidence="1 2" key="1">
    <citation type="journal article" date="2006" name="Int. J. Syst. Evol. Microbiol.">
        <title>Dyella yeojuensis sp. nov., isolated from greenhouse soil in Korea.</title>
        <authorList>
            <person name="Kim B.Y."/>
            <person name="Weon H.Y."/>
            <person name="Lee K.H."/>
            <person name="Seok S.J."/>
            <person name="Kwon S.W."/>
            <person name="Go S.J."/>
            <person name="Stackebrandt E."/>
        </authorList>
    </citation>
    <scope>NUCLEOTIDE SEQUENCE [LARGE SCALE GENOMIC DNA]</scope>
    <source>
        <strain evidence="1 2">DSM 17673</strain>
    </source>
</reference>
<evidence type="ECO:0000313" key="1">
    <source>
        <dbReference type="EMBL" id="NID15017.1"/>
    </source>
</evidence>
<evidence type="ECO:0000313" key="2">
    <source>
        <dbReference type="Proteomes" id="UP000518878"/>
    </source>
</evidence>